<dbReference type="Proteomes" id="UP000472755">
    <property type="component" value="Unassembled WGS sequence"/>
</dbReference>
<evidence type="ECO:0000313" key="5">
    <source>
        <dbReference type="EMBL" id="MTS51531.1"/>
    </source>
</evidence>
<dbReference type="EMBL" id="LMUA01000012">
    <property type="protein sequence ID" value="KUE76097.1"/>
    <property type="molecule type" value="Genomic_DNA"/>
</dbReference>
<evidence type="ECO:0000313" key="2">
    <source>
        <dbReference type="EMBL" id="KUE76097.1"/>
    </source>
</evidence>
<reference evidence="3 8" key="4">
    <citation type="submission" date="2019-08" db="EMBL/GenBank/DDBJ databases">
        <title>In-depth cultivation of the pig gut microbiome towards novel bacterial diversity and tailored functional studies.</title>
        <authorList>
            <person name="Wylensek D."/>
            <person name="Hitch T.C.A."/>
            <person name="Clavel T."/>
        </authorList>
    </citation>
    <scope>NUCLEOTIDE SEQUENCE [LARGE SCALE GENOMIC DNA]</scope>
    <source>
        <strain evidence="3 8">WCA3-601-WT-6J</strain>
    </source>
</reference>
<proteinExistence type="predicted"/>
<reference evidence="1" key="1">
    <citation type="submission" date="2015-02" db="EMBL/GenBank/DDBJ databases">
        <title>A novel member of the family Ruminococcaceae isolated from human feces.</title>
        <authorList>
            <person name="Shkoporov A.N."/>
            <person name="Chaplin A.V."/>
            <person name="Motuzova O.V."/>
            <person name="Kafarskaia L.I."/>
            <person name="Khokhlova E.V."/>
            <person name="Efimov B.A."/>
        </authorList>
    </citation>
    <scope>NUCLEOTIDE SEQUENCE [LARGE SCALE GENOMIC DNA]</scope>
    <source>
        <strain evidence="1">585-1</strain>
    </source>
</reference>
<evidence type="ECO:0000313" key="9">
    <source>
        <dbReference type="Proteomes" id="UP000449193"/>
    </source>
</evidence>
<name>A0A0D8J2R5_9FIRM</name>
<keyword evidence="6" id="KW-1185">Reference proteome</keyword>
<reference evidence="9 10" key="3">
    <citation type="journal article" date="2019" name="Nat. Med.">
        <title>A library of human gut bacterial isolates paired with longitudinal multiomics data enables mechanistic microbiome research.</title>
        <authorList>
            <person name="Poyet M."/>
            <person name="Groussin M."/>
            <person name="Gibbons S.M."/>
            <person name="Avila-Pacheco J."/>
            <person name="Jiang X."/>
            <person name="Kearney S.M."/>
            <person name="Perrotta A.R."/>
            <person name="Berdy B."/>
            <person name="Zhao S."/>
            <person name="Lieberman T.D."/>
            <person name="Swanson P.K."/>
            <person name="Smith M."/>
            <person name="Roesemann S."/>
            <person name="Alexander J.E."/>
            <person name="Rich S.A."/>
            <person name="Livny J."/>
            <person name="Vlamakis H."/>
            <person name="Clish C."/>
            <person name="Bullock K."/>
            <person name="Deik A."/>
            <person name="Scott J."/>
            <person name="Pierce K.A."/>
            <person name="Xavier R.J."/>
            <person name="Alm E.J."/>
        </authorList>
    </citation>
    <scope>NUCLEOTIDE SEQUENCE [LARGE SCALE GENOMIC DNA]</scope>
    <source>
        <strain evidence="4 10">BIOML-A4</strain>
        <strain evidence="5 9">BIOML-A7</strain>
    </source>
</reference>
<dbReference type="Proteomes" id="UP000053433">
    <property type="component" value="Unassembled WGS sequence"/>
</dbReference>
<evidence type="ECO:0000313" key="4">
    <source>
        <dbReference type="EMBL" id="MTS25747.1"/>
    </source>
</evidence>
<gene>
    <name evidence="2" type="ORF">ASJ35_09920</name>
    <name evidence="3" type="ORF">FYJ76_08485</name>
    <name evidence="5" type="ORF">GMD52_08250</name>
    <name evidence="4" type="ORF">GMD59_00390</name>
    <name evidence="1" type="ORF">TQ39_02165</name>
</gene>
<comment type="caution">
    <text evidence="1">The sequence shown here is derived from an EMBL/GenBank/DDBJ whole genome shotgun (WGS) entry which is preliminary data.</text>
</comment>
<dbReference type="Proteomes" id="UP000032483">
    <property type="component" value="Unassembled WGS sequence"/>
</dbReference>
<evidence type="ECO:0000313" key="8">
    <source>
        <dbReference type="Proteomes" id="UP000431913"/>
    </source>
</evidence>
<evidence type="ECO:0000313" key="7">
    <source>
        <dbReference type="Proteomes" id="UP000053433"/>
    </source>
</evidence>
<dbReference type="EMBL" id="VUNJ01000007">
    <property type="protein sequence ID" value="MST91973.1"/>
    <property type="molecule type" value="Genomic_DNA"/>
</dbReference>
<dbReference type="GeneID" id="42855440"/>
<dbReference type="InterPro" id="IPR058705">
    <property type="entry name" value="A_ENA"/>
</dbReference>
<dbReference type="RefSeq" id="WP_009325957.1">
    <property type="nucleotide sequence ID" value="NZ_CAOJUJ010000001.1"/>
</dbReference>
<evidence type="ECO:0000313" key="6">
    <source>
        <dbReference type="Proteomes" id="UP000032483"/>
    </source>
</evidence>
<dbReference type="Proteomes" id="UP000449193">
    <property type="component" value="Unassembled WGS sequence"/>
</dbReference>
<sequence length="98" mass="10970">MSMPTITTSPNPISMSQAITDLIESIALEETALSHILNAEGEKLQKVLAMEDVSLNQILDVNETVMNMVTTVNELEHTLRDKLEFISNNLYYPSRESC</sequence>
<protein>
    <submittedName>
        <fullName evidence="1">Uncharacterized protein</fullName>
    </submittedName>
</protein>
<dbReference type="AlphaFoldDB" id="A0A0D8J2R5"/>
<dbReference type="EMBL" id="WMZU01000001">
    <property type="protein sequence ID" value="MTS25747.1"/>
    <property type="molecule type" value="Genomic_DNA"/>
</dbReference>
<dbReference type="PATRIC" id="fig|1550024.3.peg.481"/>
<reference evidence="2 7" key="2">
    <citation type="submission" date="2015-10" db="EMBL/GenBank/DDBJ databases">
        <title>A novel member of the family Ruminococcaceae isolated from human faeces.</title>
        <authorList>
            <person name="Shkoporov A.N."/>
            <person name="Chaplin A.V."/>
            <person name="Motuzova O.V."/>
            <person name="Kafarskaia L.I."/>
            <person name="Efimov B.A."/>
        </authorList>
    </citation>
    <scope>NUCLEOTIDE SEQUENCE [LARGE SCALE GENOMIC DNA]</scope>
    <source>
        <strain evidence="2 7">668</strain>
    </source>
</reference>
<evidence type="ECO:0000313" key="1">
    <source>
        <dbReference type="EMBL" id="KJF41054.1"/>
    </source>
</evidence>
<dbReference type="EMBL" id="WMZR01000009">
    <property type="protein sequence ID" value="MTS51531.1"/>
    <property type="molecule type" value="Genomic_DNA"/>
</dbReference>
<dbReference type="Proteomes" id="UP000431913">
    <property type="component" value="Unassembled WGS sequence"/>
</dbReference>
<evidence type="ECO:0000313" key="10">
    <source>
        <dbReference type="Proteomes" id="UP000472755"/>
    </source>
</evidence>
<evidence type="ECO:0000313" key="3">
    <source>
        <dbReference type="EMBL" id="MST91973.1"/>
    </source>
</evidence>
<accession>A0A0D8J2R5</accession>
<dbReference type="EMBL" id="JXXK01000002">
    <property type="protein sequence ID" value="KJF41054.1"/>
    <property type="molecule type" value="Genomic_DNA"/>
</dbReference>
<organism evidence="1 6">
    <name type="scientific">Ruthenibacterium lactatiformans</name>
    <dbReference type="NCBI Taxonomy" id="1550024"/>
    <lineage>
        <taxon>Bacteria</taxon>
        <taxon>Bacillati</taxon>
        <taxon>Bacillota</taxon>
        <taxon>Clostridia</taxon>
        <taxon>Eubacteriales</taxon>
        <taxon>Oscillospiraceae</taxon>
        <taxon>Ruthenibacterium</taxon>
    </lineage>
</organism>
<dbReference type="Pfam" id="PF26595">
    <property type="entry name" value="A_ENA"/>
    <property type="match status" value="1"/>
</dbReference>
<accession>A0A0W7TQJ8</accession>